<protein>
    <submittedName>
        <fullName evidence="2">Uncharacterized protein</fullName>
    </submittedName>
</protein>
<dbReference type="AlphaFoldDB" id="A0AAD9R9T1"/>
<accession>A0AAD9R9T1</accession>
<dbReference type="InterPro" id="IPR006623">
    <property type="entry name" value="THEG"/>
</dbReference>
<reference evidence="2" key="2">
    <citation type="journal article" date="2023" name="Commun. Biol.">
        <title>Intrasexual cuticular hydrocarbon dimorphism in a wasp sheds light on hydrocarbon biosynthesis genes in Hymenoptera.</title>
        <authorList>
            <person name="Moris V.C."/>
            <person name="Podsiadlowski L."/>
            <person name="Martin S."/>
            <person name="Oeyen J.P."/>
            <person name="Donath A."/>
            <person name="Petersen M."/>
            <person name="Wilbrandt J."/>
            <person name="Misof B."/>
            <person name="Liedtke D."/>
            <person name="Thamm M."/>
            <person name="Scheiner R."/>
            <person name="Schmitt T."/>
            <person name="Niehuis O."/>
        </authorList>
    </citation>
    <scope>NUCLEOTIDE SEQUENCE</scope>
    <source>
        <strain evidence="2">GBR_01_08_01A</strain>
    </source>
</reference>
<organism evidence="2 3">
    <name type="scientific">Odynerus spinipes</name>
    <dbReference type="NCBI Taxonomy" id="1348599"/>
    <lineage>
        <taxon>Eukaryota</taxon>
        <taxon>Metazoa</taxon>
        <taxon>Ecdysozoa</taxon>
        <taxon>Arthropoda</taxon>
        <taxon>Hexapoda</taxon>
        <taxon>Insecta</taxon>
        <taxon>Pterygota</taxon>
        <taxon>Neoptera</taxon>
        <taxon>Endopterygota</taxon>
        <taxon>Hymenoptera</taxon>
        <taxon>Apocrita</taxon>
        <taxon>Aculeata</taxon>
        <taxon>Vespoidea</taxon>
        <taxon>Vespidae</taxon>
        <taxon>Eumeninae</taxon>
        <taxon>Odynerus</taxon>
    </lineage>
</organism>
<evidence type="ECO:0000256" key="1">
    <source>
        <dbReference type="SAM" id="MobiDB-lite"/>
    </source>
</evidence>
<proteinExistence type="predicted"/>
<gene>
    <name evidence="2" type="ORF">KPH14_007205</name>
</gene>
<comment type="caution">
    <text evidence="2">The sequence shown here is derived from an EMBL/GenBank/DDBJ whole genome shotgun (WGS) entry which is preliminary data.</text>
</comment>
<dbReference type="Pfam" id="PF14912">
    <property type="entry name" value="THEG"/>
    <property type="match status" value="1"/>
</dbReference>
<evidence type="ECO:0000313" key="3">
    <source>
        <dbReference type="Proteomes" id="UP001258017"/>
    </source>
</evidence>
<name>A0AAD9R9T1_9HYME</name>
<feature type="compositionally biased region" description="Polar residues" evidence="1">
    <location>
        <begin position="73"/>
        <end position="82"/>
    </location>
</feature>
<feature type="region of interest" description="Disordered" evidence="1">
    <location>
        <begin position="16"/>
        <end position="46"/>
    </location>
</feature>
<reference evidence="2" key="1">
    <citation type="submission" date="2021-08" db="EMBL/GenBank/DDBJ databases">
        <authorList>
            <person name="Misof B."/>
            <person name="Oliver O."/>
            <person name="Podsiadlowski L."/>
            <person name="Donath A."/>
            <person name="Peters R."/>
            <person name="Mayer C."/>
            <person name="Rust J."/>
            <person name="Gunkel S."/>
            <person name="Lesny P."/>
            <person name="Martin S."/>
            <person name="Oeyen J.P."/>
            <person name="Petersen M."/>
            <person name="Panagiotis P."/>
            <person name="Wilbrandt J."/>
            <person name="Tanja T."/>
        </authorList>
    </citation>
    <scope>NUCLEOTIDE SEQUENCE</scope>
    <source>
        <strain evidence="2">GBR_01_08_01A</strain>
        <tissue evidence="2">Thorax + abdomen</tissue>
    </source>
</reference>
<dbReference type="EMBL" id="JAIFRP010004408">
    <property type="protein sequence ID" value="KAK2575827.1"/>
    <property type="molecule type" value="Genomic_DNA"/>
</dbReference>
<sequence>MWKKNGTFKSDWCTPRKVVNMNSENEPSTEKIEKSKKRRRVKSSLRTECNENVQDLVKGTKYVRRLTQSEIIPKVSQNSHDPSASKKMKKGASLGIVSKRVTELAVPRNSAMLNANSKKLRDPFRVRRSALKAVCSPRTKLLARPKNVENFAD</sequence>
<keyword evidence="3" id="KW-1185">Reference proteome</keyword>
<feature type="region of interest" description="Disordered" evidence="1">
    <location>
        <begin position="73"/>
        <end position="92"/>
    </location>
</feature>
<dbReference type="Proteomes" id="UP001258017">
    <property type="component" value="Unassembled WGS sequence"/>
</dbReference>
<feature type="compositionally biased region" description="Basic residues" evidence="1">
    <location>
        <begin position="34"/>
        <end position="43"/>
    </location>
</feature>
<evidence type="ECO:0000313" key="2">
    <source>
        <dbReference type="EMBL" id="KAK2575827.1"/>
    </source>
</evidence>